<evidence type="ECO:0000259" key="2">
    <source>
        <dbReference type="PROSITE" id="PS51085"/>
    </source>
</evidence>
<dbReference type="Pfam" id="PF00111">
    <property type="entry name" value="Fer2"/>
    <property type="match status" value="1"/>
</dbReference>
<comment type="caution">
    <text evidence="3">The sequence shown here is derived from an EMBL/GenBank/DDBJ whole genome shotgun (WGS) entry which is preliminary data.</text>
</comment>
<dbReference type="Proteomes" id="UP001413721">
    <property type="component" value="Unassembled WGS sequence"/>
</dbReference>
<keyword evidence="4" id="KW-1185">Reference proteome</keyword>
<dbReference type="InterPro" id="IPR002888">
    <property type="entry name" value="2Fe-2S-bd"/>
</dbReference>
<dbReference type="Gene3D" id="3.10.20.30">
    <property type="match status" value="1"/>
</dbReference>
<evidence type="ECO:0000313" key="4">
    <source>
        <dbReference type="Proteomes" id="UP001413721"/>
    </source>
</evidence>
<name>A0ABU9YL95_9PROT</name>
<dbReference type="Pfam" id="PF01799">
    <property type="entry name" value="Fer2_2"/>
    <property type="match status" value="1"/>
</dbReference>
<dbReference type="SUPFAM" id="SSF47741">
    <property type="entry name" value="CO dehydrogenase ISP C-domain like"/>
    <property type="match status" value="1"/>
</dbReference>
<dbReference type="RefSeq" id="WP_345937631.1">
    <property type="nucleotide sequence ID" value="NZ_JBBKTW010000005.1"/>
</dbReference>
<evidence type="ECO:0000313" key="3">
    <source>
        <dbReference type="EMBL" id="MEN2989578.1"/>
    </source>
</evidence>
<feature type="domain" description="2Fe-2S ferredoxin-type" evidence="2">
    <location>
        <begin position="6"/>
        <end position="88"/>
    </location>
</feature>
<evidence type="ECO:0000256" key="1">
    <source>
        <dbReference type="SAM" id="MobiDB-lite"/>
    </source>
</evidence>
<dbReference type="PROSITE" id="PS51085">
    <property type="entry name" value="2FE2S_FER_2"/>
    <property type="match status" value="1"/>
</dbReference>
<dbReference type="InterPro" id="IPR001041">
    <property type="entry name" value="2Fe-2S_ferredoxin-type"/>
</dbReference>
<dbReference type="InterPro" id="IPR052914">
    <property type="entry name" value="Aldehyde_Oxdr_Iron-Sulfur"/>
</dbReference>
<dbReference type="SUPFAM" id="SSF54292">
    <property type="entry name" value="2Fe-2S ferredoxin-like"/>
    <property type="match status" value="1"/>
</dbReference>
<dbReference type="InterPro" id="IPR012675">
    <property type="entry name" value="Beta-grasp_dom_sf"/>
</dbReference>
<feature type="compositionally biased region" description="Gly residues" evidence="1">
    <location>
        <begin position="188"/>
        <end position="204"/>
    </location>
</feature>
<dbReference type="PANTHER" id="PTHR45331">
    <property type="entry name" value="OXIDOREDUCTASE, IRON-SULPHUR BINDING SUBUNIT-RELATED-RELATED"/>
    <property type="match status" value="1"/>
</dbReference>
<sequence>MTIATTAVSLTVNGRPVGPVEVPQDLMMLEFLQEYLNLTGTRYGCGQGVCRACTIIIDHPDGRSEAVASCITGAAYLNGARIRTIEGHATRDDAGTVTALSAIQQAYLEHFSFQCSYCTPGFVNGATVLIERLAREPVNRADVEQVVLDGMNRHICRCTGYVRYLTAVKDVILSTPGLTVDGPARPSGGQGRGGQGRDSQGDGP</sequence>
<reference evidence="3 4" key="1">
    <citation type="submission" date="2024-03" db="EMBL/GenBank/DDBJ databases">
        <title>High-quality draft genome sequencing of Tistrella sp. BH-R2-4.</title>
        <authorList>
            <person name="Dong C."/>
        </authorList>
    </citation>
    <scope>NUCLEOTIDE SEQUENCE [LARGE SCALE GENOMIC DNA]</scope>
    <source>
        <strain evidence="3 4">BH-R2-4</strain>
    </source>
</reference>
<dbReference type="EMBL" id="JBBKTW010000005">
    <property type="protein sequence ID" value="MEN2989578.1"/>
    <property type="molecule type" value="Genomic_DNA"/>
</dbReference>
<protein>
    <submittedName>
        <fullName evidence="3">(2Fe-2S)-binding protein</fullName>
    </submittedName>
</protein>
<accession>A0ABU9YL95</accession>
<organism evidence="3 4">
    <name type="scientific">Tistrella arctica</name>
    <dbReference type="NCBI Taxonomy" id="3133430"/>
    <lineage>
        <taxon>Bacteria</taxon>
        <taxon>Pseudomonadati</taxon>
        <taxon>Pseudomonadota</taxon>
        <taxon>Alphaproteobacteria</taxon>
        <taxon>Geminicoccales</taxon>
        <taxon>Geminicoccaceae</taxon>
        <taxon>Tistrella</taxon>
    </lineage>
</organism>
<dbReference type="InterPro" id="IPR036010">
    <property type="entry name" value="2Fe-2S_ferredoxin-like_sf"/>
</dbReference>
<dbReference type="Gene3D" id="1.10.150.120">
    <property type="entry name" value="[2Fe-2S]-binding domain"/>
    <property type="match status" value="1"/>
</dbReference>
<dbReference type="PANTHER" id="PTHR45331:SF2">
    <property type="entry name" value="OXIDOREDUCTASE WITH IRON-SULFUR SUBUNIT"/>
    <property type="match status" value="1"/>
</dbReference>
<feature type="region of interest" description="Disordered" evidence="1">
    <location>
        <begin position="179"/>
        <end position="204"/>
    </location>
</feature>
<proteinExistence type="predicted"/>
<gene>
    <name evidence="3" type="ORF">WG926_14775</name>
</gene>
<dbReference type="InterPro" id="IPR036884">
    <property type="entry name" value="2Fe-2S-bd_dom_sf"/>
</dbReference>